<proteinExistence type="predicted"/>
<name>A0A239EIG7_9BACT</name>
<sequence length="109" mass="12882">MKYLKISFYIFLTLIFYFSCSQKQTESTLPNQIVLGAEKVFSLDSTSTSELIQNQIIMTDSATYLATMDMSRNYINLFDWESGKICDKNKDKYWRWTRSGYKSHQFLHS</sequence>
<protein>
    <submittedName>
        <fullName evidence="1">Uncharacterized protein</fullName>
    </submittedName>
</protein>
<dbReference type="EMBL" id="FZOK01000009">
    <property type="protein sequence ID" value="SNS44417.1"/>
    <property type="molecule type" value="Genomic_DNA"/>
</dbReference>
<reference evidence="2" key="1">
    <citation type="submission" date="2017-06" db="EMBL/GenBank/DDBJ databases">
        <authorList>
            <person name="Varghese N."/>
            <person name="Submissions S."/>
        </authorList>
    </citation>
    <scope>NUCLEOTIDE SEQUENCE [LARGE SCALE GENOMIC DNA]</scope>
    <source>
        <strain evidence="2">5C</strain>
    </source>
</reference>
<evidence type="ECO:0000313" key="2">
    <source>
        <dbReference type="Proteomes" id="UP000198480"/>
    </source>
</evidence>
<evidence type="ECO:0000313" key="1">
    <source>
        <dbReference type="EMBL" id="SNS44417.1"/>
    </source>
</evidence>
<dbReference type="Proteomes" id="UP000198480">
    <property type="component" value="Unassembled WGS sequence"/>
</dbReference>
<accession>A0A239EIG7</accession>
<organism evidence="1 2">
    <name type="scientific">Belliella buryatensis</name>
    <dbReference type="NCBI Taxonomy" id="1500549"/>
    <lineage>
        <taxon>Bacteria</taxon>
        <taxon>Pseudomonadati</taxon>
        <taxon>Bacteroidota</taxon>
        <taxon>Cytophagia</taxon>
        <taxon>Cytophagales</taxon>
        <taxon>Cyclobacteriaceae</taxon>
        <taxon>Belliella</taxon>
    </lineage>
</organism>
<dbReference type="AlphaFoldDB" id="A0A239EIG7"/>
<keyword evidence="2" id="KW-1185">Reference proteome</keyword>
<gene>
    <name evidence="1" type="ORF">SAMN06295967_109169</name>
</gene>